<dbReference type="NCBIfam" id="NF033103">
    <property type="entry name" value="bla_class_A"/>
    <property type="match status" value="1"/>
</dbReference>
<dbReference type="Proteomes" id="UP000253742">
    <property type="component" value="Unassembled WGS sequence"/>
</dbReference>
<dbReference type="OrthoDB" id="9784149at2"/>
<name>A0A369UXA0_9ACTN</name>
<accession>A0A369UXA0</accession>
<dbReference type="PANTHER" id="PTHR35333:SF3">
    <property type="entry name" value="BETA-LACTAMASE-TYPE TRANSPEPTIDASE FOLD CONTAINING PROTEIN"/>
    <property type="match status" value="1"/>
</dbReference>
<dbReference type="SUPFAM" id="SSF56601">
    <property type="entry name" value="beta-lactamase/transpeptidase-like"/>
    <property type="match status" value="1"/>
</dbReference>
<evidence type="ECO:0000259" key="1">
    <source>
        <dbReference type="Pfam" id="PF13354"/>
    </source>
</evidence>
<dbReference type="Gene3D" id="3.40.710.10">
    <property type="entry name" value="DD-peptidase/beta-lactamase superfamily"/>
    <property type="match status" value="1"/>
</dbReference>
<dbReference type="InterPro" id="IPR012338">
    <property type="entry name" value="Beta-lactam/transpept-like"/>
</dbReference>
<dbReference type="EMBL" id="QQBH01000043">
    <property type="protein sequence ID" value="RDD84378.1"/>
    <property type="molecule type" value="Genomic_DNA"/>
</dbReference>
<dbReference type="GO" id="GO:0046677">
    <property type="term" value="P:response to antibiotic"/>
    <property type="evidence" value="ECO:0007669"/>
    <property type="project" value="InterPro"/>
</dbReference>
<reference evidence="2 3" key="1">
    <citation type="submission" date="2018-07" db="EMBL/GenBank/DDBJ databases">
        <title>Genome guided investigation of antibiotics producing actinomycetales strain isolated from a Macau mangrove ecosystem.</title>
        <authorList>
            <person name="Hu D."/>
        </authorList>
    </citation>
    <scope>NUCLEOTIDE SEQUENCE [LARGE SCALE GENOMIC DNA]</scope>
    <source>
        <strain evidence="2 3">2297</strain>
    </source>
</reference>
<dbReference type="GO" id="GO:0030655">
    <property type="term" value="P:beta-lactam antibiotic catabolic process"/>
    <property type="evidence" value="ECO:0007669"/>
    <property type="project" value="InterPro"/>
</dbReference>
<dbReference type="GO" id="GO:0008800">
    <property type="term" value="F:beta-lactamase activity"/>
    <property type="evidence" value="ECO:0007669"/>
    <property type="project" value="InterPro"/>
</dbReference>
<dbReference type="InterPro" id="IPR000871">
    <property type="entry name" value="Beta-lactam_class-A"/>
</dbReference>
<dbReference type="AlphaFoldDB" id="A0A369UXA0"/>
<dbReference type="PANTHER" id="PTHR35333">
    <property type="entry name" value="BETA-LACTAMASE"/>
    <property type="match status" value="1"/>
</dbReference>
<evidence type="ECO:0000313" key="3">
    <source>
        <dbReference type="Proteomes" id="UP000253742"/>
    </source>
</evidence>
<proteinExistence type="predicted"/>
<comment type="caution">
    <text evidence="2">The sequence shown here is derived from an EMBL/GenBank/DDBJ whole genome shotgun (WGS) entry which is preliminary data.</text>
</comment>
<evidence type="ECO:0000313" key="2">
    <source>
        <dbReference type="EMBL" id="RDD84378.1"/>
    </source>
</evidence>
<gene>
    <name evidence="2" type="primary">bla</name>
    <name evidence="2" type="ORF">DVZ84_35795</name>
</gene>
<dbReference type="PRINTS" id="PR00118">
    <property type="entry name" value="BLACTAMASEA"/>
</dbReference>
<dbReference type="InterPro" id="IPR045155">
    <property type="entry name" value="Beta-lactam_cat"/>
</dbReference>
<organism evidence="2 3">
    <name type="scientific">Streptomyces parvulus</name>
    <dbReference type="NCBI Taxonomy" id="146923"/>
    <lineage>
        <taxon>Bacteria</taxon>
        <taxon>Bacillati</taxon>
        <taxon>Actinomycetota</taxon>
        <taxon>Actinomycetes</taxon>
        <taxon>Kitasatosporales</taxon>
        <taxon>Streptomycetaceae</taxon>
        <taxon>Streptomyces</taxon>
    </lineage>
</organism>
<dbReference type="Pfam" id="PF13354">
    <property type="entry name" value="Beta-lactamase2"/>
    <property type="match status" value="1"/>
</dbReference>
<protein>
    <submittedName>
        <fullName evidence="2">Class A beta-lactamase</fullName>
    </submittedName>
</protein>
<feature type="domain" description="Beta-lactamase class A catalytic" evidence="1">
    <location>
        <begin position="45"/>
        <end position="264"/>
    </location>
</feature>
<sequence length="291" mass="30414">MSGVGAGAALLGGSAVARASAADPRDEPSRSLAALERTHGARLGVFAWNTVSDRIVRHRGDELFPACSVSKTPAVAAVLRDLDRDGEFLRKVIRYGADDVDRSGYAPVTGLPENLADGMSVSDLCAVAITHSDNTAMNLILKELGGPTAVTRFCRSIGDTVTRLDRWEPELNSAEPGRVTDTTSPLAMGKTYARLVLTGTLGTADRDRLKGWLLANTTGDNRLKAGLPASWTVAEKTGTGDYGTTNDVGVAWTDKGEPVVLAVLSTKADAEAAADEPLLAEAARVIADAVG</sequence>